<accession>A0A1I3Y3F3</accession>
<protein>
    <submittedName>
        <fullName evidence="4">G8 domain-containing protein</fullName>
    </submittedName>
</protein>
<sequence>MTIFKSPCSSNNRSRINFDFDKRMKEFLLAMIIFVAASLVFAEEAPDATSKETAPLESVEPHHHPATVMEGDLDSVVTGKDVIPNFAAHPTIVSKQSGNWFDVSTWQQARVPHADDVVRIEQGHAVNYNGISDAALASLGIKGTLTFDTAINSRIKVGTILVYREGRMNVGTLSSPIAGNVKVEIIIANRSLATWGPDRATGAYDPLQYGTGLISFGEVNMHGKEMSPTWIRLAQEPRAGQNTLVLESSPAGWSVGDKLVLPDTRQTPLVKKWQIEPVTPIELQLEEMIIADISGNTIRLTKPLVYDHLGGRDTDGNLIGMPHIGNLSRNIVVRSENSDGVRGHGMFTERSKVDIRYVSFINMGRTTAKPLDNTVITDNVVTHIGTNQIGRYPIHMHHHMGPVNTSNDGYQFVLVGNAIDNGAKWGIAVHNSHFGLVDGNVVYDVEGAGIITEEGNERENVFSNNFVVKVGTIIKSLYEPRYGGVAEIGRHHGFSDFGYEGSALWFTGNDDYVTGNVAANAAYAGVMYNARSKGFVNNQPLVPNFRGADIDDLTQWTSYKQTFAPEIRMSRNNEVYASGVGIWVGFAGVVGQLSDYLLWNIKQTGLYSQRNISAAYDNITIIGNQAVSNKNHIGTINIGIDLHNPRYQAGHVVLRNIRVEGFNLGIDLPAFLLPVEPQFGLAPPRITVVDDAFLRNYVNVREHSPLVGSKYTLLKDVEFEQNMGPQNKFLSLKPAAIATRIVPPFSLSTVTELSRTYVYNYDKQSGNDFQLFFKEQSPGHVMVAREYPAGNLLANQNCPTVGLTNQQCWDQFGVANLKDVAPCKDTSRIEIDGFTCPISDAATLEELLSLIPEI</sequence>
<dbReference type="Pfam" id="PF10162">
    <property type="entry name" value="G8"/>
    <property type="match status" value="1"/>
</dbReference>
<dbReference type="OrthoDB" id="220114at2"/>
<dbReference type="PANTHER" id="PTHR46769:SF2">
    <property type="entry name" value="FIBROCYSTIN-L ISOFORM 2 PRECURSOR-RELATED"/>
    <property type="match status" value="1"/>
</dbReference>
<reference evidence="5" key="1">
    <citation type="submission" date="2016-10" db="EMBL/GenBank/DDBJ databases">
        <authorList>
            <person name="Varghese N."/>
            <person name="Submissions S."/>
        </authorList>
    </citation>
    <scope>NUCLEOTIDE SEQUENCE [LARGE SCALE GENOMIC DNA]</scope>
    <source>
        <strain evidence="5">Nm69</strain>
    </source>
</reference>
<organism evidence="4 5">
    <name type="scientific">Nitrosomonas aestuarii</name>
    <dbReference type="NCBI Taxonomy" id="52441"/>
    <lineage>
        <taxon>Bacteria</taxon>
        <taxon>Pseudomonadati</taxon>
        <taxon>Pseudomonadota</taxon>
        <taxon>Betaproteobacteria</taxon>
        <taxon>Nitrosomonadales</taxon>
        <taxon>Nitrosomonadaceae</taxon>
        <taxon>Nitrosomonas</taxon>
    </lineage>
</organism>
<feature type="domain" description="G8" evidence="3">
    <location>
        <begin position="104"/>
        <end position="235"/>
    </location>
</feature>
<proteinExistence type="predicted"/>
<dbReference type="PANTHER" id="PTHR46769">
    <property type="entry name" value="POLYCYSTIC KIDNEY AND HEPATIC DISEASE 1 (AUTOSOMAL RECESSIVE)-LIKE 1"/>
    <property type="match status" value="1"/>
</dbReference>
<keyword evidence="2" id="KW-0325">Glycoprotein</keyword>
<evidence type="ECO:0000256" key="2">
    <source>
        <dbReference type="ARBA" id="ARBA00023180"/>
    </source>
</evidence>
<dbReference type="SMART" id="SM01225">
    <property type="entry name" value="G8"/>
    <property type="match status" value="1"/>
</dbReference>
<dbReference type="InterPro" id="IPR019316">
    <property type="entry name" value="G8_domain"/>
</dbReference>
<keyword evidence="5" id="KW-1185">Reference proteome</keyword>
<evidence type="ECO:0000259" key="3">
    <source>
        <dbReference type="PROSITE" id="PS51484"/>
    </source>
</evidence>
<dbReference type="InterPro" id="IPR055401">
    <property type="entry name" value="CEMIP_beta-hel_dom"/>
</dbReference>
<dbReference type="EMBL" id="FOSP01000003">
    <property type="protein sequence ID" value="SFK26358.1"/>
    <property type="molecule type" value="Genomic_DNA"/>
</dbReference>
<name>A0A1I3Y3F3_9PROT</name>
<evidence type="ECO:0000256" key="1">
    <source>
        <dbReference type="ARBA" id="ARBA00022729"/>
    </source>
</evidence>
<keyword evidence="1" id="KW-0732">Signal</keyword>
<evidence type="ECO:0000313" key="4">
    <source>
        <dbReference type="EMBL" id="SFK26358.1"/>
    </source>
</evidence>
<dbReference type="InterPro" id="IPR052387">
    <property type="entry name" value="Fibrocystin"/>
</dbReference>
<gene>
    <name evidence="4" type="ORF">SAMN05216302_10037</name>
</gene>
<evidence type="ECO:0000313" key="5">
    <source>
        <dbReference type="Proteomes" id="UP000199533"/>
    </source>
</evidence>
<dbReference type="Proteomes" id="UP000199533">
    <property type="component" value="Unassembled WGS sequence"/>
</dbReference>
<dbReference type="STRING" id="52441.SAMN05216302_10037"/>
<dbReference type="AlphaFoldDB" id="A0A1I3Y3F3"/>
<dbReference type="PROSITE" id="PS51484">
    <property type="entry name" value="G8"/>
    <property type="match status" value="1"/>
</dbReference>
<dbReference type="Pfam" id="PF24606">
    <property type="entry name" value="CEMIP_beta-hel"/>
    <property type="match status" value="1"/>
</dbReference>